<gene>
    <name evidence="3" type="ORF">FTUN_0378</name>
</gene>
<evidence type="ECO:0000256" key="1">
    <source>
        <dbReference type="SAM" id="Phobius"/>
    </source>
</evidence>
<feature type="transmembrane region" description="Helical" evidence="1">
    <location>
        <begin position="54"/>
        <end position="73"/>
    </location>
</feature>
<name>A0A6M5YHQ9_9BACT</name>
<accession>A0A6M5YHQ9</accession>
<keyword evidence="1" id="KW-0812">Transmembrane</keyword>
<dbReference type="Proteomes" id="UP000503447">
    <property type="component" value="Chromosome"/>
</dbReference>
<reference evidence="4" key="1">
    <citation type="submission" date="2020-05" db="EMBL/GenBank/DDBJ databases">
        <title>Frigoriglobus tundricola gen. nov., sp. nov., a psychrotolerant cellulolytic planctomycete of the family Gemmataceae with two divergent copies of 16S rRNA gene.</title>
        <authorList>
            <person name="Kulichevskaya I.S."/>
            <person name="Ivanova A.A."/>
            <person name="Naumoff D.G."/>
            <person name="Beletsky A.V."/>
            <person name="Rijpstra W.I.C."/>
            <person name="Sinninghe Damste J.S."/>
            <person name="Mardanov A.V."/>
            <person name="Ravin N.V."/>
            <person name="Dedysh S.N."/>
        </authorList>
    </citation>
    <scope>NUCLEOTIDE SEQUENCE [LARGE SCALE GENOMIC DNA]</scope>
    <source>
        <strain evidence="4">PL17</strain>
    </source>
</reference>
<dbReference type="AlphaFoldDB" id="A0A6M5YHQ9"/>
<dbReference type="EMBL" id="CP053452">
    <property type="protein sequence ID" value="QJW92881.1"/>
    <property type="molecule type" value="Genomic_DNA"/>
</dbReference>
<feature type="domain" description="DUF5658" evidence="2">
    <location>
        <begin position="14"/>
        <end position="102"/>
    </location>
</feature>
<dbReference type="InterPro" id="IPR043717">
    <property type="entry name" value="DUF5658"/>
</dbReference>
<feature type="transmembrane region" description="Helical" evidence="1">
    <location>
        <begin position="78"/>
        <end position="97"/>
    </location>
</feature>
<proteinExistence type="predicted"/>
<evidence type="ECO:0000313" key="4">
    <source>
        <dbReference type="Proteomes" id="UP000503447"/>
    </source>
</evidence>
<sequence>MCLKLAVWMGLGLYALLSATDWMMTHALLKLHPDAVEANPIAAACLDLHGWDGLALFKVGGVLMFLGAVFLLVRRRPAVAAGVVAIGCSVLLSVTVYTHSLILQAHREAAEEDVAWPKAKVVARNGIEGAAPERCWFAGDEPPPVQRVVVVRPRLVLRKPHPSQPHLPQQ</sequence>
<evidence type="ECO:0000313" key="3">
    <source>
        <dbReference type="EMBL" id="QJW92881.1"/>
    </source>
</evidence>
<keyword evidence="4" id="KW-1185">Reference proteome</keyword>
<dbReference type="Pfam" id="PF18902">
    <property type="entry name" value="DUF5658"/>
    <property type="match status" value="1"/>
</dbReference>
<keyword evidence="1" id="KW-0472">Membrane</keyword>
<keyword evidence="1" id="KW-1133">Transmembrane helix</keyword>
<protein>
    <recommendedName>
        <fullName evidence="2">DUF5658 domain-containing protein</fullName>
    </recommendedName>
</protein>
<organism evidence="3 4">
    <name type="scientific">Frigoriglobus tundricola</name>
    <dbReference type="NCBI Taxonomy" id="2774151"/>
    <lineage>
        <taxon>Bacteria</taxon>
        <taxon>Pseudomonadati</taxon>
        <taxon>Planctomycetota</taxon>
        <taxon>Planctomycetia</taxon>
        <taxon>Gemmatales</taxon>
        <taxon>Gemmataceae</taxon>
        <taxon>Frigoriglobus</taxon>
    </lineage>
</organism>
<dbReference type="KEGG" id="ftj:FTUN_0378"/>
<dbReference type="RefSeq" id="WP_171469192.1">
    <property type="nucleotide sequence ID" value="NZ_CP053452.2"/>
</dbReference>
<evidence type="ECO:0000259" key="2">
    <source>
        <dbReference type="Pfam" id="PF18902"/>
    </source>
</evidence>